<sequence length="84" mass="9825">MHPKYSGVNLFGRILKISEEMSKQKGCNYFGGYCVAKASEEYFKKTGYVTKYRFLYTEFKDNGKIVFKNLYDGADAMYFQLLKL</sequence>
<protein>
    <submittedName>
        <fullName evidence="2">Uncharacterized protein</fullName>
    </submittedName>
</protein>
<accession>A0AC35FKU0</accession>
<dbReference type="WBParaSite" id="PS1159_v2.g18522.t1">
    <property type="protein sequence ID" value="PS1159_v2.g18522.t1"/>
    <property type="gene ID" value="PS1159_v2.g18522"/>
</dbReference>
<reference evidence="2" key="1">
    <citation type="submission" date="2022-11" db="UniProtKB">
        <authorList>
            <consortium name="WormBaseParasite"/>
        </authorList>
    </citation>
    <scope>IDENTIFICATION</scope>
</reference>
<proteinExistence type="predicted"/>
<evidence type="ECO:0000313" key="1">
    <source>
        <dbReference type="Proteomes" id="UP000887580"/>
    </source>
</evidence>
<evidence type="ECO:0000313" key="2">
    <source>
        <dbReference type="WBParaSite" id="PS1159_v2.g18522.t1"/>
    </source>
</evidence>
<organism evidence="1 2">
    <name type="scientific">Panagrolaimus sp. PS1159</name>
    <dbReference type="NCBI Taxonomy" id="55785"/>
    <lineage>
        <taxon>Eukaryota</taxon>
        <taxon>Metazoa</taxon>
        <taxon>Ecdysozoa</taxon>
        <taxon>Nematoda</taxon>
        <taxon>Chromadorea</taxon>
        <taxon>Rhabditida</taxon>
        <taxon>Tylenchina</taxon>
        <taxon>Panagrolaimomorpha</taxon>
        <taxon>Panagrolaimoidea</taxon>
        <taxon>Panagrolaimidae</taxon>
        <taxon>Panagrolaimus</taxon>
    </lineage>
</organism>
<dbReference type="Proteomes" id="UP000887580">
    <property type="component" value="Unplaced"/>
</dbReference>
<name>A0AC35FKU0_9BILA</name>